<dbReference type="AlphaFoldDB" id="A0AAJ1QHG6"/>
<organism evidence="1 2">
    <name type="scientific">Empedobacter brevis</name>
    <dbReference type="NCBI Taxonomy" id="247"/>
    <lineage>
        <taxon>Bacteria</taxon>
        <taxon>Pseudomonadati</taxon>
        <taxon>Bacteroidota</taxon>
        <taxon>Flavobacteriia</taxon>
        <taxon>Flavobacteriales</taxon>
        <taxon>Weeksellaceae</taxon>
        <taxon>Empedobacter</taxon>
    </lineage>
</organism>
<reference evidence="1" key="1">
    <citation type="submission" date="2020-06" db="EMBL/GenBank/DDBJ databases">
        <authorList>
            <person name="Dong N."/>
        </authorList>
    </citation>
    <scope>NUCLEOTIDE SEQUENCE</scope>
    <source>
        <strain evidence="1">R655-4</strain>
    </source>
</reference>
<dbReference type="Proteomes" id="UP001170959">
    <property type="component" value="Unassembled WGS sequence"/>
</dbReference>
<dbReference type="EMBL" id="JACAGJ010000012">
    <property type="protein sequence ID" value="MDM1074146.1"/>
    <property type="molecule type" value="Genomic_DNA"/>
</dbReference>
<protein>
    <submittedName>
        <fullName evidence="1">Uncharacterized protein</fullName>
    </submittedName>
</protein>
<accession>A0AAJ1QHG6</accession>
<dbReference type="RefSeq" id="WP_286494394.1">
    <property type="nucleotide sequence ID" value="NZ_JACAGJ010000012.1"/>
</dbReference>
<gene>
    <name evidence="1" type="ORF">HX001_16805</name>
</gene>
<evidence type="ECO:0000313" key="1">
    <source>
        <dbReference type="EMBL" id="MDM1074146.1"/>
    </source>
</evidence>
<name>A0AAJ1QHG6_9FLAO</name>
<sequence>MRHGLITTGLNHTLHKFTTPIFDNGDDPPKKKYPSNKDVTPYEVGVEWLTGEGPRHRDFTNGDYFTELLRKHDFIKDTKTSIKTGIANGSYGTGFSDDVSYSLGGVQGVGKYVKDYSTLLTGGTTGNLAVTYLGSFSLNWKIVSINKNIATVQFKVENSSTMQSASRPPILGYLPFWQKSVGSKINKTFEKGWGSKTSQSFKWKEYIKLK</sequence>
<proteinExistence type="predicted"/>
<reference evidence="1" key="2">
    <citation type="journal article" date="2022" name="Sci. Total Environ.">
        <title>Prevalence, transmission, and molecular epidemiology of tet(X)-positive bacteria among humans, animals, and environmental niches in China: An epidemiological, and genomic-based study.</title>
        <authorList>
            <person name="Dong N."/>
            <person name="Zeng Y."/>
            <person name="Cai C."/>
            <person name="Sun C."/>
            <person name="Lu J."/>
            <person name="Liu C."/>
            <person name="Zhou H."/>
            <person name="Sun Q."/>
            <person name="Shu L."/>
            <person name="Wang H."/>
            <person name="Wang Y."/>
            <person name="Wang S."/>
            <person name="Wu C."/>
            <person name="Chan E.W."/>
            <person name="Chen G."/>
            <person name="Shen Z."/>
            <person name="Chen S."/>
            <person name="Zhang R."/>
        </authorList>
    </citation>
    <scope>NUCLEOTIDE SEQUENCE</scope>
    <source>
        <strain evidence="1">R655-4</strain>
    </source>
</reference>
<evidence type="ECO:0000313" key="2">
    <source>
        <dbReference type="Proteomes" id="UP001170959"/>
    </source>
</evidence>
<comment type="caution">
    <text evidence="1">The sequence shown here is derived from an EMBL/GenBank/DDBJ whole genome shotgun (WGS) entry which is preliminary data.</text>
</comment>